<sequence>MCQNRISEQKYSRKKVVSKKDATKNLSILNKKIDTNVKRLNSSQFYDSKYDDFGRLSKPTFRFQRKCETRDSIINKHEKRDLEHENIISSEKYELESNSPLSESDVIKETFGIEQFETSKNKNHSTSSLSCFSIKSKRKYRQYMNRPGGFNRPLSPTQ</sequence>
<evidence type="ECO:0000259" key="8">
    <source>
        <dbReference type="Pfam" id="PF08648"/>
    </source>
</evidence>
<dbReference type="Proteomes" id="UP000236928">
    <property type="component" value="Unassembled WGS sequence"/>
</dbReference>
<dbReference type="VEuPathDB" id="CryptoDB:CmeUKMEL1_14615"/>
<reference evidence="9 10" key="1">
    <citation type="submission" date="2014-04" db="EMBL/GenBank/DDBJ databases">
        <title>Comparative Genomics of Cryptosporidium Species.</title>
        <authorList>
            <person name="Silva J.C."/>
            <person name="Su Q."/>
            <person name="Chalmers R."/>
            <person name="Chibucos M.C."/>
            <person name="Elwin K."/>
            <person name="Godinez A."/>
            <person name="Guo F."/>
            <person name="Huynh K."/>
            <person name="Orvis J."/>
            <person name="Ott S."/>
            <person name="Sadzewicz L."/>
            <person name="Sengamalay N."/>
            <person name="Shetty A."/>
            <person name="Sun M."/>
            <person name="Tallon L."/>
            <person name="Xiao L."/>
            <person name="Zhang H."/>
            <person name="Fraser C.M."/>
            <person name="Zhu G."/>
            <person name="Kissinger J."/>
            <person name="Widmer G."/>
        </authorList>
    </citation>
    <scope>NUCLEOTIDE SEQUENCE [LARGE SCALE GENOMIC DNA]</scope>
    <source>
        <strain evidence="9 10">UKMEL1</strain>
    </source>
</reference>
<dbReference type="AlphaFoldDB" id="A0A2P4Z489"/>
<evidence type="ECO:0000313" key="9">
    <source>
        <dbReference type="EMBL" id="POM84882.1"/>
    </source>
</evidence>
<dbReference type="Pfam" id="PF08648">
    <property type="entry name" value="SNRNP27"/>
    <property type="match status" value="1"/>
</dbReference>
<dbReference type="OrthoDB" id="21368at2759"/>
<gene>
    <name evidence="9" type="ORF">CmeUKMEL1_14615</name>
</gene>
<evidence type="ECO:0000256" key="2">
    <source>
        <dbReference type="ARBA" id="ARBA00004123"/>
    </source>
</evidence>
<comment type="caution">
    <text evidence="9">The sequence shown here is derived from an EMBL/GenBank/DDBJ whole genome shotgun (WGS) entry which is preliminary data.</text>
</comment>
<evidence type="ECO:0000256" key="3">
    <source>
        <dbReference type="ARBA" id="ARBA00008218"/>
    </source>
</evidence>
<accession>A0A2P4Z489</accession>
<protein>
    <recommendedName>
        <fullName evidence="8">U4/U6.U5 small nuclear ribonucleoprotein 27kDa protein domain-containing protein</fullName>
    </recommendedName>
</protein>
<keyword evidence="7" id="KW-0539">Nucleus</keyword>
<organism evidence="9 10">
    <name type="scientific">Cryptosporidium meleagridis</name>
    <dbReference type="NCBI Taxonomy" id="93969"/>
    <lineage>
        <taxon>Eukaryota</taxon>
        <taxon>Sar</taxon>
        <taxon>Alveolata</taxon>
        <taxon>Apicomplexa</taxon>
        <taxon>Conoidasida</taxon>
        <taxon>Coccidia</taxon>
        <taxon>Eucoccidiorida</taxon>
        <taxon>Eimeriorina</taxon>
        <taxon>Cryptosporidiidae</taxon>
        <taxon>Cryptosporidium</taxon>
    </lineage>
</organism>
<comment type="function">
    <text evidence="1">May play a role in mRNA splicing.</text>
</comment>
<evidence type="ECO:0000256" key="6">
    <source>
        <dbReference type="ARBA" id="ARBA00023187"/>
    </source>
</evidence>
<evidence type="ECO:0000256" key="5">
    <source>
        <dbReference type="ARBA" id="ARBA00022664"/>
    </source>
</evidence>
<name>A0A2P4Z489_9CRYT</name>
<evidence type="ECO:0000256" key="4">
    <source>
        <dbReference type="ARBA" id="ARBA00011825"/>
    </source>
</evidence>
<proteinExistence type="inferred from homology"/>
<keyword evidence="10" id="KW-1185">Reference proteome</keyword>
<dbReference type="EMBL" id="JIBK01000048">
    <property type="protein sequence ID" value="POM84882.1"/>
    <property type="molecule type" value="Genomic_DNA"/>
</dbReference>
<dbReference type="PANTHER" id="PTHR31077:SF1">
    <property type="entry name" value="U4_U6.U5 SMALL NUCLEAR RIBONUCLEOPROTEIN 27 KDA PROTEIN"/>
    <property type="match status" value="1"/>
</dbReference>
<evidence type="ECO:0000313" key="10">
    <source>
        <dbReference type="Proteomes" id="UP000236928"/>
    </source>
</evidence>
<evidence type="ECO:0000256" key="1">
    <source>
        <dbReference type="ARBA" id="ARBA00003632"/>
    </source>
</evidence>
<comment type="similarity">
    <text evidence="3">Belongs to the SNUT3 family.</text>
</comment>
<comment type="subcellular location">
    <subcellularLocation>
        <location evidence="2">Nucleus</location>
    </subcellularLocation>
</comment>
<dbReference type="GO" id="GO:0071011">
    <property type="term" value="C:precatalytic spliceosome"/>
    <property type="evidence" value="ECO:0007669"/>
    <property type="project" value="TreeGrafter"/>
</dbReference>
<keyword evidence="6" id="KW-0508">mRNA splicing</keyword>
<dbReference type="InterPro" id="IPR013957">
    <property type="entry name" value="SNRNP27"/>
</dbReference>
<dbReference type="PANTHER" id="PTHR31077">
    <property type="entry name" value="U4/U6.U5 SMALL NUCLEAR RIBONUCLEOPROTEIN 27 KDA PROTEIN"/>
    <property type="match status" value="1"/>
</dbReference>
<evidence type="ECO:0000256" key="7">
    <source>
        <dbReference type="ARBA" id="ARBA00023242"/>
    </source>
</evidence>
<dbReference type="GO" id="GO:0006397">
    <property type="term" value="P:mRNA processing"/>
    <property type="evidence" value="ECO:0007669"/>
    <property type="project" value="UniProtKB-KW"/>
</dbReference>
<feature type="domain" description="U4/U6.U5 small nuclear ribonucleoprotein 27kDa protein" evidence="8">
    <location>
        <begin position="103"/>
        <end position="157"/>
    </location>
</feature>
<comment type="subunit">
    <text evidence="4">Part of a tri-snRNP complex.</text>
</comment>
<keyword evidence="5" id="KW-0507">mRNA processing</keyword>
<dbReference type="GO" id="GO:0008380">
    <property type="term" value="P:RNA splicing"/>
    <property type="evidence" value="ECO:0007669"/>
    <property type="project" value="UniProtKB-KW"/>
</dbReference>